<sequence>MFVVSVHDVAPWSFAAGRRWLDDLDARGVPATLLLVPGPWRGPRLPQDAALVRWLHDARGRGHELALHGYVHRAVPGGPLPRRWVNAVVARGCAEFCALDERAAHDRLTSGLAALASVGIVPEGFTPPGWLASPGSVAALRGLGLEYTTSHLAVHDLRTGRRHRMPALSHRPGGLGEGVGARLMPAAARRWSVRGKAFRIALHPADLDRPGLRERALEAVDLALAAGARPCTYAGLVRAARRAAT</sequence>
<dbReference type="InterPro" id="IPR018763">
    <property type="entry name" value="DUF2334"/>
</dbReference>
<dbReference type="AlphaFoldDB" id="A0A918WFH6"/>
<accession>A0A918WFH6</accession>
<dbReference type="Pfam" id="PF10096">
    <property type="entry name" value="DUF2334"/>
    <property type="match status" value="1"/>
</dbReference>
<dbReference type="EMBL" id="BMVB01000006">
    <property type="protein sequence ID" value="GHC46360.1"/>
    <property type="molecule type" value="Genomic_DNA"/>
</dbReference>
<reference evidence="1" key="2">
    <citation type="submission" date="2020-09" db="EMBL/GenBank/DDBJ databases">
        <authorList>
            <person name="Sun Q."/>
            <person name="Ohkuma M."/>
        </authorList>
    </citation>
    <scope>NUCLEOTIDE SEQUENCE</scope>
    <source>
        <strain evidence="1">JCM 4633</strain>
    </source>
</reference>
<dbReference type="InterPro" id="IPR011330">
    <property type="entry name" value="Glyco_hydro/deAcase_b/a-brl"/>
</dbReference>
<dbReference type="Proteomes" id="UP000646244">
    <property type="component" value="Unassembled WGS sequence"/>
</dbReference>
<dbReference type="GO" id="GO:0005975">
    <property type="term" value="P:carbohydrate metabolic process"/>
    <property type="evidence" value="ECO:0007669"/>
    <property type="project" value="InterPro"/>
</dbReference>
<gene>
    <name evidence="1" type="ORF">GCM10010507_22150</name>
</gene>
<organism evidence="1 2">
    <name type="scientific">Streptomyces cinnamoneus</name>
    <name type="common">Streptoverticillium cinnamoneum</name>
    <dbReference type="NCBI Taxonomy" id="53446"/>
    <lineage>
        <taxon>Bacteria</taxon>
        <taxon>Bacillati</taxon>
        <taxon>Actinomycetota</taxon>
        <taxon>Actinomycetes</taxon>
        <taxon>Kitasatosporales</taxon>
        <taxon>Streptomycetaceae</taxon>
        <taxon>Streptomyces</taxon>
        <taxon>Streptomyces cinnamoneus group</taxon>
    </lineage>
</organism>
<protein>
    <submittedName>
        <fullName evidence="1">DUF2334 domain-containing protein</fullName>
    </submittedName>
</protein>
<dbReference type="Gene3D" id="3.20.20.370">
    <property type="entry name" value="Glycoside hydrolase/deacetylase"/>
    <property type="match status" value="1"/>
</dbReference>
<name>A0A918WFH6_STRCJ</name>
<comment type="caution">
    <text evidence="1">The sequence shown here is derived from an EMBL/GenBank/DDBJ whole genome shotgun (WGS) entry which is preliminary data.</text>
</comment>
<evidence type="ECO:0000313" key="1">
    <source>
        <dbReference type="EMBL" id="GHC46360.1"/>
    </source>
</evidence>
<reference evidence="1" key="1">
    <citation type="journal article" date="2014" name="Int. J. Syst. Evol. Microbiol.">
        <title>Complete genome sequence of Corynebacterium casei LMG S-19264T (=DSM 44701T), isolated from a smear-ripened cheese.</title>
        <authorList>
            <consortium name="US DOE Joint Genome Institute (JGI-PGF)"/>
            <person name="Walter F."/>
            <person name="Albersmeier A."/>
            <person name="Kalinowski J."/>
            <person name="Ruckert C."/>
        </authorList>
    </citation>
    <scope>NUCLEOTIDE SEQUENCE</scope>
    <source>
        <strain evidence="1">JCM 4633</strain>
    </source>
</reference>
<proteinExistence type="predicted"/>
<dbReference type="SUPFAM" id="SSF88713">
    <property type="entry name" value="Glycoside hydrolase/deacetylase"/>
    <property type="match status" value="1"/>
</dbReference>
<dbReference type="CDD" id="cd11374">
    <property type="entry name" value="CE4_u10"/>
    <property type="match status" value="1"/>
</dbReference>
<evidence type="ECO:0000313" key="2">
    <source>
        <dbReference type="Proteomes" id="UP000646244"/>
    </source>
</evidence>